<evidence type="ECO:0000256" key="3">
    <source>
        <dbReference type="RuleBase" id="RU361235"/>
    </source>
</evidence>
<dbReference type="EC" id="3.1.1.-" evidence="3"/>
<keyword evidence="5" id="KW-0812">Transmembrane</keyword>
<feature type="transmembrane region" description="Helical" evidence="5">
    <location>
        <begin position="51"/>
        <end position="71"/>
    </location>
</feature>
<dbReference type="RefSeq" id="XP_041445693.1">
    <property type="nucleotide sequence ID" value="XM_041589759.1"/>
</dbReference>
<name>A0A8J1MWJ5_XENLA</name>
<evidence type="ECO:0000256" key="5">
    <source>
        <dbReference type="SAM" id="Phobius"/>
    </source>
</evidence>
<dbReference type="GeneID" id="447725"/>
<evidence type="ECO:0000256" key="1">
    <source>
        <dbReference type="ARBA" id="ARBA00005964"/>
    </source>
</evidence>
<comment type="similarity">
    <text evidence="1 3">Belongs to the type-B carboxylesterase/lipase family.</text>
</comment>
<proteinExistence type="inferred from homology"/>
<evidence type="ECO:0000313" key="7">
    <source>
        <dbReference type="Proteomes" id="UP000186698"/>
    </source>
</evidence>
<gene>
    <name evidence="8" type="primary">XB5902317.L</name>
</gene>
<evidence type="ECO:0000313" key="8">
    <source>
        <dbReference type="RefSeq" id="XP_041445693.1"/>
    </source>
</evidence>
<dbReference type="GO" id="GO:0016787">
    <property type="term" value="F:hydrolase activity"/>
    <property type="evidence" value="ECO:0007669"/>
    <property type="project" value="UniProtKB-KW"/>
</dbReference>
<dbReference type="AlphaFoldDB" id="A0A8J1MWJ5"/>
<evidence type="ECO:0000256" key="2">
    <source>
        <dbReference type="ARBA" id="ARBA00022801"/>
    </source>
</evidence>
<keyword evidence="7" id="KW-1185">Reference proteome</keyword>
<dbReference type="PANTHER" id="PTHR11559">
    <property type="entry name" value="CARBOXYLESTERASE"/>
    <property type="match status" value="1"/>
</dbReference>
<keyword evidence="5" id="KW-0472">Membrane</keyword>
<dbReference type="InterPro" id="IPR050309">
    <property type="entry name" value="Type-B_Carboxylest/Lipase"/>
</dbReference>
<evidence type="ECO:0000259" key="6">
    <source>
        <dbReference type="Pfam" id="PF00135"/>
    </source>
</evidence>
<feature type="compositionally biased region" description="Basic and acidic residues" evidence="4">
    <location>
        <begin position="1"/>
        <end position="12"/>
    </location>
</feature>
<accession>A0A8J1MWJ5</accession>
<dbReference type="PROSITE" id="PS00122">
    <property type="entry name" value="CARBOXYLESTERASE_B_1"/>
    <property type="match status" value="1"/>
</dbReference>
<keyword evidence="5" id="KW-1133">Transmembrane helix</keyword>
<feature type="region of interest" description="Disordered" evidence="4">
    <location>
        <begin position="1"/>
        <end position="25"/>
    </location>
</feature>
<dbReference type="InterPro" id="IPR002018">
    <property type="entry name" value="CarbesteraseB"/>
</dbReference>
<dbReference type="Pfam" id="PF00135">
    <property type="entry name" value="COesterase"/>
    <property type="match status" value="1"/>
</dbReference>
<dbReference type="Gene3D" id="3.40.50.1820">
    <property type="entry name" value="alpha/beta hydrolase"/>
    <property type="match status" value="1"/>
</dbReference>
<dbReference type="InterPro" id="IPR029058">
    <property type="entry name" value="AB_hydrolase_fold"/>
</dbReference>
<dbReference type="CTD" id="447725"/>
<dbReference type="OrthoDB" id="3200163at2759"/>
<feature type="domain" description="Carboxylesterase type B" evidence="6">
    <location>
        <begin position="82"/>
        <end position="587"/>
    </location>
</feature>
<dbReference type="KEGG" id="xla:447725"/>
<organism evidence="7 8">
    <name type="scientific">Xenopus laevis</name>
    <name type="common">African clawed frog</name>
    <dbReference type="NCBI Taxonomy" id="8355"/>
    <lineage>
        <taxon>Eukaryota</taxon>
        <taxon>Metazoa</taxon>
        <taxon>Chordata</taxon>
        <taxon>Craniata</taxon>
        <taxon>Vertebrata</taxon>
        <taxon>Euteleostomi</taxon>
        <taxon>Amphibia</taxon>
        <taxon>Batrachia</taxon>
        <taxon>Anura</taxon>
        <taxon>Pipoidea</taxon>
        <taxon>Pipidae</taxon>
        <taxon>Xenopodinae</taxon>
        <taxon>Xenopus</taxon>
        <taxon>Xenopus</taxon>
    </lineage>
</organism>
<dbReference type="SUPFAM" id="SSF53474">
    <property type="entry name" value="alpha/beta-Hydrolases"/>
    <property type="match status" value="1"/>
</dbReference>
<dbReference type="Proteomes" id="UP000186698">
    <property type="component" value="Chromosome 4L"/>
</dbReference>
<protein>
    <recommendedName>
        <fullName evidence="3">Carboxylic ester hydrolase</fullName>
        <ecNumber evidence="3">3.1.1.-</ecNumber>
    </recommendedName>
</protein>
<keyword evidence="2 3" id="KW-0378">Hydrolase</keyword>
<reference evidence="8" key="1">
    <citation type="submission" date="2025-08" db="UniProtKB">
        <authorList>
            <consortium name="RefSeq"/>
        </authorList>
    </citation>
    <scope>IDENTIFICATION</scope>
    <source>
        <strain evidence="8">J_2021</strain>
        <tissue evidence="8">Erythrocytes</tissue>
    </source>
</reference>
<evidence type="ECO:0000256" key="4">
    <source>
        <dbReference type="SAM" id="MobiDB-lite"/>
    </source>
</evidence>
<sequence>MAKDKQMGRQSERGSSAEYKHLVDADEEEEDETIWTKEVERPCSLPANKSLAIACFMVVVLCFLVAGLAYLSGNSACTLADVVTSCGKVRGRHCGKVYSFKGIPYASPPTGNLRWMPPKKPTCWNDTLDATEFKSMCAQVRPLRKAGKVMGSEDCLYVNVWTTSVDHDAKLPVMVWIHGGYLHMLSGSEPGYSPNSDLAEHGSAVHVSFNYRLNAFGFMALHLLREGSSTNTSGNYGFMDQVAALNWVKNNIERFGGDPDKVTIYGQSSGGTSVWAMMVSPLANGLFHRAIDISGSAVFTASMDDAEKDNLVFLKQTGCSDAQCLRKLSVDKILQSISWQGYPDWAADDLCELPQKGKLIGPVAVVDGYVVPASPLEIWKNKMKGYSDVPFVIGTTLQETDFAPPYANLSQWSEEDYQWFVKAHLDTFGGSLTKDALALYPTSEYCAQPKRCIEKAFTTMVSDVRVTCPKNEVAEQAAAALSSPVYRYVVTYIPSAPTMPNDFFPYPSWFAFHVLDTLGFFGTLDWALGVTTENDRAFQRLVRKYFLYFAKEGKMPDNWPEYPNKTALLSTTLSVESDYRSNQCSLWHRNGMFQYAWVN</sequence>
<dbReference type="InterPro" id="IPR019826">
    <property type="entry name" value="Carboxylesterase_B_AS"/>
</dbReference>